<reference evidence="7" key="1">
    <citation type="submission" date="2022-06" db="EMBL/GenBank/DDBJ databases">
        <title>Sphingomonas sp. nov. isolated from rhizosphere soil of tomato.</title>
        <authorList>
            <person name="Dong H."/>
            <person name="Gao R."/>
        </authorList>
    </citation>
    <scope>NUCLEOTIDE SEQUENCE</scope>
    <source>
        <strain evidence="7">MMSM24</strain>
    </source>
</reference>
<evidence type="ECO:0000256" key="6">
    <source>
        <dbReference type="SAM" id="Phobius"/>
    </source>
</evidence>
<dbReference type="AlphaFoldDB" id="A0AA42CV04"/>
<evidence type="ECO:0000313" key="7">
    <source>
        <dbReference type="EMBL" id="MCW6535998.1"/>
    </source>
</evidence>
<keyword evidence="5 6" id="KW-0472">Membrane</keyword>
<dbReference type="Pfam" id="PF03706">
    <property type="entry name" value="LPG_synthase_TM"/>
    <property type="match status" value="1"/>
</dbReference>
<evidence type="ECO:0000313" key="8">
    <source>
        <dbReference type="Proteomes" id="UP001165565"/>
    </source>
</evidence>
<sequence length="355" mass="38058">MSQRHAKSDRREEQRPHVGATVSDSWRGWLFGLVVITALVTAVAHWSEIAGFARLLRDARPIWLCLAIILQLSTYLSVAISWREILREAGAPRRLSLLVRIAITKLFADQALPGAGLGGNVLLVAQLRAAGISRGAAVAVPLLSTIGFYAAYALLAIAMLILLWLHDRATPLMAGTVTLFLCVAIAIPTLALWLRKRGSAPLPRWLEQIGPVRSLLESVGRAPAGLLNDRRLLTRVAACNALVFFADAATLFASLRALGGAAAFPTCFIALIMASIVATLGPIPLGLGTFEATSVATLRLLGVPFDAAFASTMLLRLLTLWIPLIPGMVLMRGAMGRLTASTSERRRALPRGGNR</sequence>
<keyword evidence="4 6" id="KW-1133">Transmembrane helix</keyword>
<dbReference type="PANTHER" id="PTHR39087">
    <property type="entry name" value="UPF0104 MEMBRANE PROTEIN MJ1595"/>
    <property type="match status" value="1"/>
</dbReference>
<dbReference type="RefSeq" id="WP_265269428.1">
    <property type="nucleotide sequence ID" value="NZ_JANFAV010000010.1"/>
</dbReference>
<dbReference type="EMBL" id="JANFAV010000010">
    <property type="protein sequence ID" value="MCW6535998.1"/>
    <property type="molecule type" value="Genomic_DNA"/>
</dbReference>
<feature type="transmembrane region" description="Helical" evidence="6">
    <location>
        <begin position="62"/>
        <end position="82"/>
    </location>
</feature>
<feature type="transmembrane region" description="Helical" evidence="6">
    <location>
        <begin position="307"/>
        <end position="331"/>
    </location>
</feature>
<feature type="transmembrane region" description="Helical" evidence="6">
    <location>
        <begin position="267"/>
        <end position="287"/>
    </location>
</feature>
<keyword evidence="3 6" id="KW-0812">Transmembrane</keyword>
<evidence type="ECO:0000256" key="5">
    <source>
        <dbReference type="ARBA" id="ARBA00023136"/>
    </source>
</evidence>
<name>A0AA42CV04_9SPHN</name>
<comment type="subcellular location">
    <subcellularLocation>
        <location evidence="1">Cell membrane</location>
        <topology evidence="1">Multi-pass membrane protein</topology>
    </subcellularLocation>
</comment>
<dbReference type="NCBIfam" id="TIGR00374">
    <property type="entry name" value="flippase-like domain"/>
    <property type="match status" value="1"/>
</dbReference>
<organism evidence="7 8">
    <name type="scientific">Sphingomonas lycopersici</name>
    <dbReference type="NCBI Taxonomy" id="2951807"/>
    <lineage>
        <taxon>Bacteria</taxon>
        <taxon>Pseudomonadati</taxon>
        <taxon>Pseudomonadota</taxon>
        <taxon>Alphaproteobacteria</taxon>
        <taxon>Sphingomonadales</taxon>
        <taxon>Sphingomonadaceae</taxon>
        <taxon>Sphingomonas</taxon>
    </lineage>
</organism>
<evidence type="ECO:0000256" key="1">
    <source>
        <dbReference type="ARBA" id="ARBA00004651"/>
    </source>
</evidence>
<dbReference type="Proteomes" id="UP001165565">
    <property type="component" value="Unassembled WGS sequence"/>
</dbReference>
<evidence type="ECO:0000256" key="3">
    <source>
        <dbReference type="ARBA" id="ARBA00022692"/>
    </source>
</evidence>
<proteinExistence type="predicted"/>
<feature type="transmembrane region" description="Helical" evidence="6">
    <location>
        <begin position="146"/>
        <end position="165"/>
    </location>
</feature>
<accession>A0AA42CV04</accession>
<feature type="transmembrane region" description="Helical" evidence="6">
    <location>
        <begin position="232"/>
        <end position="255"/>
    </location>
</feature>
<comment type="caution">
    <text evidence="7">The sequence shown here is derived from an EMBL/GenBank/DDBJ whole genome shotgun (WGS) entry which is preliminary data.</text>
</comment>
<feature type="transmembrane region" description="Helical" evidence="6">
    <location>
        <begin position="29"/>
        <end position="50"/>
    </location>
</feature>
<gene>
    <name evidence="7" type="ORF">NEE01_14540</name>
</gene>
<dbReference type="PANTHER" id="PTHR39087:SF2">
    <property type="entry name" value="UPF0104 MEMBRANE PROTEIN MJ1595"/>
    <property type="match status" value="1"/>
</dbReference>
<protein>
    <submittedName>
        <fullName evidence="7">Flippase-like domain-containing protein</fullName>
    </submittedName>
</protein>
<evidence type="ECO:0000256" key="2">
    <source>
        <dbReference type="ARBA" id="ARBA00022475"/>
    </source>
</evidence>
<evidence type="ECO:0000256" key="4">
    <source>
        <dbReference type="ARBA" id="ARBA00022989"/>
    </source>
</evidence>
<feature type="transmembrane region" description="Helical" evidence="6">
    <location>
        <begin position="172"/>
        <end position="194"/>
    </location>
</feature>
<dbReference type="GO" id="GO:0005886">
    <property type="term" value="C:plasma membrane"/>
    <property type="evidence" value="ECO:0007669"/>
    <property type="project" value="UniProtKB-SubCell"/>
</dbReference>
<keyword evidence="8" id="KW-1185">Reference proteome</keyword>
<keyword evidence="2" id="KW-1003">Cell membrane</keyword>
<dbReference type="InterPro" id="IPR022791">
    <property type="entry name" value="L-PG_synthase/AglD"/>
</dbReference>